<feature type="compositionally biased region" description="Polar residues" evidence="11">
    <location>
        <begin position="179"/>
        <end position="194"/>
    </location>
</feature>
<comment type="subcellular location">
    <subcellularLocation>
        <location evidence="1">Endoplasmic reticulum membrane</location>
        <topology evidence="1">Single-pass type IV membrane protein</topology>
    </subcellularLocation>
</comment>
<protein>
    <recommendedName>
        <fullName evidence="13">Sec20 C-terminal domain-containing protein</fullName>
    </recommendedName>
</protein>
<evidence type="ECO:0000259" key="13">
    <source>
        <dbReference type="Pfam" id="PF03908"/>
    </source>
</evidence>
<keyword evidence="7 10" id="KW-0175">Coiled coil</keyword>
<comment type="similarity">
    <text evidence="9">Belongs to the SEC20 family.</text>
</comment>
<dbReference type="Pfam" id="PF03908">
    <property type="entry name" value="Sec20"/>
    <property type="match status" value="1"/>
</dbReference>
<keyword evidence="5" id="KW-0931">ER-Golgi transport</keyword>
<feature type="region of interest" description="Disordered" evidence="11">
    <location>
        <begin position="1"/>
        <end position="29"/>
    </location>
</feature>
<evidence type="ECO:0000256" key="12">
    <source>
        <dbReference type="SAM" id="Phobius"/>
    </source>
</evidence>
<dbReference type="EMBL" id="JAHFXF010002097">
    <property type="protein sequence ID" value="KAG9659922.1"/>
    <property type="molecule type" value="Genomic_DNA"/>
</dbReference>
<dbReference type="InterPro" id="IPR056173">
    <property type="entry name" value="Sec20_C"/>
</dbReference>
<keyword evidence="3 12" id="KW-0812">Transmembrane</keyword>
<evidence type="ECO:0000313" key="14">
    <source>
        <dbReference type="EMBL" id="KAG9659922.1"/>
    </source>
</evidence>
<dbReference type="InterPro" id="IPR005606">
    <property type="entry name" value="Sec20"/>
</dbReference>
<keyword evidence="8 12" id="KW-0472">Membrane</keyword>
<feature type="transmembrane region" description="Helical" evidence="12">
    <location>
        <begin position="285"/>
        <end position="307"/>
    </location>
</feature>
<evidence type="ECO:0000256" key="9">
    <source>
        <dbReference type="ARBA" id="ARBA00037934"/>
    </source>
</evidence>
<feature type="transmembrane region" description="Helical" evidence="12">
    <location>
        <begin position="327"/>
        <end position="346"/>
    </location>
</feature>
<evidence type="ECO:0000256" key="7">
    <source>
        <dbReference type="ARBA" id="ARBA00023054"/>
    </source>
</evidence>
<keyword evidence="4" id="KW-0256">Endoplasmic reticulum</keyword>
<evidence type="ECO:0000256" key="1">
    <source>
        <dbReference type="ARBA" id="ARBA00004163"/>
    </source>
</evidence>
<reference evidence="14" key="2">
    <citation type="submission" date="2021-08" db="EMBL/GenBank/DDBJ databases">
        <authorList>
            <person name="Gostincar C."/>
            <person name="Sun X."/>
            <person name="Song Z."/>
            <person name="Gunde-Cimerman N."/>
        </authorList>
    </citation>
    <scope>NUCLEOTIDE SEQUENCE</scope>
    <source>
        <strain evidence="14">EXF-9911</strain>
    </source>
</reference>
<evidence type="ECO:0000256" key="10">
    <source>
        <dbReference type="SAM" id="Coils"/>
    </source>
</evidence>
<dbReference type="GO" id="GO:0031201">
    <property type="term" value="C:SNARE complex"/>
    <property type="evidence" value="ECO:0007669"/>
    <property type="project" value="TreeGrafter"/>
</dbReference>
<comment type="caution">
    <text evidence="14">The sequence shown here is derived from an EMBL/GenBank/DDBJ whole genome shotgun (WGS) entry which is preliminary data.</text>
</comment>
<dbReference type="AlphaFoldDB" id="A0A9P8DW80"/>
<proteinExistence type="inferred from homology"/>
<organism evidence="14 15">
    <name type="scientific">Aureobasidium melanogenum</name>
    <name type="common">Aureobasidium pullulans var. melanogenum</name>
    <dbReference type="NCBI Taxonomy" id="46634"/>
    <lineage>
        <taxon>Eukaryota</taxon>
        <taxon>Fungi</taxon>
        <taxon>Dikarya</taxon>
        <taxon>Ascomycota</taxon>
        <taxon>Pezizomycotina</taxon>
        <taxon>Dothideomycetes</taxon>
        <taxon>Dothideomycetidae</taxon>
        <taxon>Dothideales</taxon>
        <taxon>Saccotheciaceae</taxon>
        <taxon>Aureobasidium</taxon>
    </lineage>
</organism>
<keyword evidence="2" id="KW-0813">Transport</keyword>
<feature type="domain" description="Sec20 C-terminal" evidence="13">
    <location>
        <begin position="217"/>
        <end position="306"/>
    </location>
</feature>
<dbReference type="OrthoDB" id="46868at2759"/>
<dbReference type="PANTHER" id="PTHR12825:SF0">
    <property type="entry name" value="VESICLE TRANSPORT PROTEIN SEC20"/>
    <property type="match status" value="1"/>
</dbReference>
<dbReference type="Proteomes" id="UP000779574">
    <property type="component" value="Unassembled WGS sequence"/>
</dbReference>
<dbReference type="GO" id="GO:0006890">
    <property type="term" value="P:retrograde vesicle-mediated transport, Golgi to endoplasmic reticulum"/>
    <property type="evidence" value="ECO:0007669"/>
    <property type="project" value="InterPro"/>
</dbReference>
<feature type="region of interest" description="Disordered" evidence="11">
    <location>
        <begin position="179"/>
        <end position="206"/>
    </location>
</feature>
<feature type="compositionally biased region" description="Polar residues" evidence="11">
    <location>
        <begin position="1"/>
        <end position="15"/>
    </location>
</feature>
<evidence type="ECO:0000256" key="8">
    <source>
        <dbReference type="ARBA" id="ARBA00023136"/>
    </source>
</evidence>
<sequence>MRGRSDSGNTRASKQANRRRAWGRGMFGPPLMARPPLEPRAMTNQSVLDTLSQLSDNIKITFQLIGRLSKLSFQPGSTPLQGDGDVRIELAHDIRDALKQHDDALDTLRQEVEDVVEFGTYSQRRRDSLKDRERARIAAQLARLDEDLKHARSQFRAAQLSSKRASEAAKQKEREILFTSLQQPLEPDSTSSTPDPFASRRPQPKQLTQDELLINASTDVTSALRRTHNLLTSELSRSRFAQETLDQSTAALADLGERYTDLDSLLSNSKNLLGTLVRSQKSDTWYLETAFYILVTTICWLVFRRLIYGPAWWFIWLPFKFFLLKPVYLLFAVLGITGGSSATAAVSSVSSSISTPPTIRIQPSASGDRPTFRRGMNQRPANVIPVGGGGAKAGYDGRPRDPSPEGSMSQKIGQMAEASREQAVPQKEDPQQPTQPQRRGDGTILQERGDIPRNPKKKMWEEDVEAAKHQMRKRDEL</sequence>
<evidence type="ECO:0000313" key="15">
    <source>
        <dbReference type="Proteomes" id="UP000779574"/>
    </source>
</evidence>
<gene>
    <name evidence="14" type="ORF">KCU76_g19656</name>
</gene>
<name>A0A9P8DW80_AURME</name>
<feature type="coiled-coil region" evidence="10">
    <location>
        <begin position="91"/>
        <end position="154"/>
    </location>
</feature>
<evidence type="ECO:0000256" key="3">
    <source>
        <dbReference type="ARBA" id="ARBA00022692"/>
    </source>
</evidence>
<evidence type="ECO:0000256" key="6">
    <source>
        <dbReference type="ARBA" id="ARBA00022989"/>
    </source>
</evidence>
<dbReference type="PANTHER" id="PTHR12825">
    <property type="entry name" value="BNIP1-RELATED"/>
    <property type="match status" value="1"/>
</dbReference>
<evidence type="ECO:0000256" key="11">
    <source>
        <dbReference type="SAM" id="MobiDB-lite"/>
    </source>
</evidence>
<keyword evidence="6 12" id="KW-1133">Transmembrane helix</keyword>
<feature type="region of interest" description="Disordered" evidence="11">
    <location>
        <begin position="353"/>
        <end position="477"/>
    </location>
</feature>
<evidence type="ECO:0000256" key="2">
    <source>
        <dbReference type="ARBA" id="ARBA00022448"/>
    </source>
</evidence>
<dbReference type="GO" id="GO:0005484">
    <property type="term" value="F:SNAP receptor activity"/>
    <property type="evidence" value="ECO:0007669"/>
    <property type="project" value="InterPro"/>
</dbReference>
<accession>A0A9P8DW80</accession>
<reference evidence="14" key="1">
    <citation type="journal article" date="2021" name="J Fungi (Basel)">
        <title>Virulence traits and population genomics of the black yeast Aureobasidium melanogenum.</title>
        <authorList>
            <person name="Cernosa A."/>
            <person name="Sun X."/>
            <person name="Gostincar C."/>
            <person name="Fang C."/>
            <person name="Gunde-Cimerman N."/>
            <person name="Song Z."/>
        </authorList>
    </citation>
    <scope>NUCLEOTIDE SEQUENCE</scope>
    <source>
        <strain evidence="14">EXF-9911</strain>
    </source>
</reference>
<evidence type="ECO:0000256" key="4">
    <source>
        <dbReference type="ARBA" id="ARBA00022824"/>
    </source>
</evidence>
<feature type="non-terminal residue" evidence="14">
    <location>
        <position position="1"/>
    </location>
</feature>
<evidence type="ECO:0000256" key="5">
    <source>
        <dbReference type="ARBA" id="ARBA00022892"/>
    </source>
</evidence>
<feature type="compositionally biased region" description="Basic and acidic residues" evidence="11">
    <location>
        <begin position="447"/>
        <end position="477"/>
    </location>
</feature>
<dbReference type="GO" id="GO:0005789">
    <property type="term" value="C:endoplasmic reticulum membrane"/>
    <property type="evidence" value="ECO:0007669"/>
    <property type="project" value="UniProtKB-SubCell"/>
</dbReference>